<gene>
    <name evidence="3" type="ORF">Afil01_66120</name>
</gene>
<protein>
    <submittedName>
        <fullName evidence="3">Membrane protein</fullName>
    </submittedName>
</protein>
<dbReference type="Proteomes" id="UP001165079">
    <property type="component" value="Unassembled WGS sequence"/>
</dbReference>
<keyword evidence="1" id="KW-0812">Transmembrane</keyword>
<evidence type="ECO:0000256" key="1">
    <source>
        <dbReference type="SAM" id="Phobius"/>
    </source>
</evidence>
<dbReference type="RefSeq" id="WP_285667359.1">
    <property type="nucleotide sequence ID" value="NZ_BSTX01000007.1"/>
</dbReference>
<name>A0A9W6SRY0_9ACTN</name>
<proteinExistence type="predicted"/>
<feature type="transmembrane region" description="Helical" evidence="1">
    <location>
        <begin position="156"/>
        <end position="180"/>
    </location>
</feature>
<sequence length="198" mass="20597">MFAALTGLGLSSAAGFNAYIPLLVVGLASHVTDRVALPAGNEWMGAWWAIGLFSVLLLVEIVVDKIPVVDHVNDVIQTAIRPASGGAVFSATAAAGEADSWLADRPWIGWLAGIVCALGVHAVKALARPVVNATTAGVGAPVVSTVEDGGSLGMSLVAIFAPILVVVFLALFAFIGYRFVRRIRRRRARKLAARTAAA</sequence>
<keyword evidence="1" id="KW-0472">Membrane</keyword>
<evidence type="ECO:0000313" key="4">
    <source>
        <dbReference type="Proteomes" id="UP001165079"/>
    </source>
</evidence>
<dbReference type="InterPro" id="IPR025196">
    <property type="entry name" value="DUF4126"/>
</dbReference>
<feature type="domain" description="DUF4126" evidence="2">
    <location>
        <begin position="5"/>
        <end position="182"/>
    </location>
</feature>
<keyword evidence="4" id="KW-1185">Reference proteome</keyword>
<organism evidence="3 4">
    <name type="scientific">Actinorhabdospora filicis</name>
    <dbReference type="NCBI Taxonomy" id="1785913"/>
    <lineage>
        <taxon>Bacteria</taxon>
        <taxon>Bacillati</taxon>
        <taxon>Actinomycetota</taxon>
        <taxon>Actinomycetes</taxon>
        <taxon>Micromonosporales</taxon>
        <taxon>Micromonosporaceae</taxon>
        <taxon>Actinorhabdospora</taxon>
    </lineage>
</organism>
<keyword evidence="1" id="KW-1133">Transmembrane helix</keyword>
<accession>A0A9W6SRY0</accession>
<comment type="caution">
    <text evidence="3">The sequence shown here is derived from an EMBL/GenBank/DDBJ whole genome shotgun (WGS) entry which is preliminary data.</text>
</comment>
<evidence type="ECO:0000259" key="2">
    <source>
        <dbReference type="Pfam" id="PF13548"/>
    </source>
</evidence>
<evidence type="ECO:0000313" key="3">
    <source>
        <dbReference type="EMBL" id="GLZ81805.1"/>
    </source>
</evidence>
<dbReference type="AlphaFoldDB" id="A0A9W6SRY0"/>
<dbReference type="EMBL" id="BSTX01000007">
    <property type="protein sequence ID" value="GLZ81805.1"/>
    <property type="molecule type" value="Genomic_DNA"/>
</dbReference>
<feature type="transmembrane region" description="Helical" evidence="1">
    <location>
        <begin position="107"/>
        <end position="127"/>
    </location>
</feature>
<feature type="transmembrane region" description="Helical" evidence="1">
    <location>
        <begin position="44"/>
        <end position="63"/>
    </location>
</feature>
<reference evidence="3" key="1">
    <citation type="submission" date="2023-03" db="EMBL/GenBank/DDBJ databases">
        <title>Actinorhabdospora filicis NBRC 111898.</title>
        <authorList>
            <person name="Ichikawa N."/>
            <person name="Sato H."/>
            <person name="Tonouchi N."/>
        </authorList>
    </citation>
    <scope>NUCLEOTIDE SEQUENCE</scope>
    <source>
        <strain evidence="3">NBRC 111898</strain>
    </source>
</reference>
<dbReference type="Pfam" id="PF13548">
    <property type="entry name" value="DUF4126"/>
    <property type="match status" value="1"/>
</dbReference>